<proteinExistence type="predicted"/>
<reference evidence="3 4" key="1">
    <citation type="journal article" date="2012" name="PLoS Pathog.">
        <title>Diverse lifestyles and strategies of plant pathogenesis encoded in the genomes of eighteen Dothideomycetes fungi.</title>
        <authorList>
            <person name="Ohm R.A."/>
            <person name="Feau N."/>
            <person name="Henrissat B."/>
            <person name="Schoch C.L."/>
            <person name="Horwitz B.A."/>
            <person name="Barry K.W."/>
            <person name="Condon B.J."/>
            <person name="Copeland A.C."/>
            <person name="Dhillon B."/>
            <person name="Glaser F."/>
            <person name="Hesse C.N."/>
            <person name="Kosti I."/>
            <person name="LaButti K."/>
            <person name="Lindquist E.A."/>
            <person name="Lucas S."/>
            <person name="Salamov A.A."/>
            <person name="Bradshaw R.E."/>
            <person name="Ciuffetti L."/>
            <person name="Hamelin R.C."/>
            <person name="Kema G.H.J."/>
            <person name="Lawrence C."/>
            <person name="Scott J.A."/>
            <person name="Spatafora J.W."/>
            <person name="Turgeon B.G."/>
            <person name="de Wit P.J.G.M."/>
            <person name="Zhong S."/>
            <person name="Goodwin S.B."/>
            <person name="Grigoriev I.V."/>
        </authorList>
    </citation>
    <scope>NUCLEOTIDE SEQUENCE [LARGE SCALE GENOMIC DNA]</scope>
    <source>
        <strain evidence="3 4">CIRAD86</strain>
    </source>
</reference>
<dbReference type="PANTHER" id="PTHR40370">
    <property type="entry name" value="EXPRESSED PROTEIN"/>
    <property type="match status" value="1"/>
</dbReference>
<organism evidence="3 4">
    <name type="scientific">Pseudocercospora fijiensis (strain CIRAD86)</name>
    <name type="common">Black leaf streak disease fungus</name>
    <name type="synonym">Mycosphaerella fijiensis</name>
    <dbReference type="NCBI Taxonomy" id="383855"/>
    <lineage>
        <taxon>Eukaryota</taxon>
        <taxon>Fungi</taxon>
        <taxon>Dikarya</taxon>
        <taxon>Ascomycota</taxon>
        <taxon>Pezizomycotina</taxon>
        <taxon>Dothideomycetes</taxon>
        <taxon>Dothideomycetidae</taxon>
        <taxon>Mycosphaerellales</taxon>
        <taxon>Mycosphaerellaceae</taxon>
        <taxon>Pseudocercospora</taxon>
    </lineage>
</organism>
<feature type="compositionally biased region" description="Polar residues" evidence="1">
    <location>
        <begin position="88"/>
        <end position="105"/>
    </location>
</feature>
<accession>N1Q6G1</accession>
<evidence type="ECO:0000313" key="4">
    <source>
        <dbReference type="Proteomes" id="UP000016932"/>
    </source>
</evidence>
<dbReference type="KEGG" id="pfj:MYCFIDRAFT_75783"/>
<dbReference type="EMBL" id="KB446555">
    <property type="protein sequence ID" value="EME87950.1"/>
    <property type="molecule type" value="Genomic_DNA"/>
</dbReference>
<dbReference type="GeneID" id="19341149"/>
<dbReference type="SUPFAM" id="SSF55961">
    <property type="entry name" value="Bet v1-like"/>
    <property type="match status" value="1"/>
</dbReference>
<dbReference type="OrthoDB" id="6423603at2759"/>
<dbReference type="AlphaFoldDB" id="N1Q6G1"/>
<dbReference type="eggNOG" id="ENOG502QTT5">
    <property type="taxonomic scope" value="Eukaryota"/>
</dbReference>
<name>N1Q6G1_PSEFD</name>
<dbReference type="Proteomes" id="UP000016932">
    <property type="component" value="Unassembled WGS sequence"/>
</dbReference>
<feature type="domain" description="DUF3074" evidence="2">
    <location>
        <begin position="101"/>
        <end position="279"/>
    </location>
</feature>
<dbReference type="VEuPathDB" id="FungiDB:MYCFIDRAFT_75783"/>
<evidence type="ECO:0000259" key="2">
    <source>
        <dbReference type="Pfam" id="PF11274"/>
    </source>
</evidence>
<dbReference type="Pfam" id="PF11274">
    <property type="entry name" value="DUF3074"/>
    <property type="match status" value="1"/>
</dbReference>
<dbReference type="InterPro" id="IPR024500">
    <property type="entry name" value="DUF3074"/>
</dbReference>
<dbReference type="RefSeq" id="XP_007920407.1">
    <property type="nucleotide sequence ID" value="XM_007922216.1"/>
</dbReference>
<protein>
    <recommendedName>
        <fullName evidence="2">DUF3074 domain-containing protein</fullName>
    </recommendedName>
</protein>
<dbReference type="PANTHER" id="PTHR40370:SF1">
    <property type="entry name" value="DUF3074 DOMAIN-CONTAINING PROTEIN"/>
    <property type="match status" value="1"/>
</dbReference>
<evidence type="ECO:0000313" key="3">
    <source>
        <dbReference type="EMBL" id="EME87950.1"/>
    </source>
</evidence>
<sequence length="288" mass="32127">MAATSADGQAHAQASPKILISMRNLKLTELPSHPQLKDHESSTSPDVQSFVQALLNEGHAFITDQKIWQDAGQKNASPAKASVKITKYSRTTPGSQSEETWFQRTSLHENKAEPGTATFDEFDNGLRENHSKNEQEYTPGLVEVHELLNYKALLEGKGRTAGRWQDVDLYLMQMRHKVPSPLKNRVFTVVVAAGKIENEFVDVQIPVELPNNAKYKETSTEIVHGVYASVERGSLEENGTHVKWQMGTASDAKGILPLFIQKIAMPGEIAKDVGRFVEWRGRLRKSHS</sequence>
<keyword evidence="4" id="KW-1185">Reference proteome</keyword>
<dbReference type="HOGENOM" id="CLU_045430_0_0_1"/>
<feature type="region of interest" description="Disordered" evidence="1">
    <location>
        <begin position="88"/>
        <end position="124"/>
    </location>
</feature>
<gene>
    <name evidence="3" type="ORF">MYCFIDRAFT_75783</name>
</gene>
<evidence type="ECO:0000256" key="1">
    <source>
        <dbReference type="SAM" id="MobiDB-lite"/>
    </source>
</evidence>